<dbReference type="RefSeq" id="WP_156609696.1">
    <property type="nucleotide sequence ID" value="NZ_WPCU01000005.1"/>
</dbReference>
<proteinExistence type="predicted"/>
<dbReference type="InterPro" id="IPR050570">
    <property type="entry name" value="Cell_wall_metabolism_enzyme"/>
</dbReference>
<dbReference type="PROSITE" id="PS51257">
    <property type="entry name" value="PROKAR_LIPOPROTEIN"/>
    <property type="match status" value="1"/>
</dbReference>
<dbReference type="SUPFAM" id="SSF51261">
    <property type="entry name" value="Duplicated hybrid motif"/>
    <property type="match status" value="1"/>
</dbReference>
<feature type="compositionally biased region" description="Low complexity" evidence="1">
    <location>
        <begin position="28"/>
        <end position="45"/>
    </location>
</feature>
<organism evidence="4 5">
    <name type="scientific">Auraticoccus cholistanensis</name>
    <dbReference type="NCBI Taxonomy" id="2656650"/>
    <lineage>
        <taxon>Bacteria</taxon>
        <taxon>Bacillati</taxon>
        <taxon>Actinomycetota</taxon>
        <taxon>Actinomycetes</taxon>
        <taxon>Propionibacteriales</taxon>
        <taxon>Propionibacteriaceae</taxon>
        <taxon>Auraticoccus</taxon>
    </lineage>
</organism>
<accession>A0A6A9UUI2</accession>
<sequence length="219" mass="22773">MRTRAWSTPALAALVVLAGCTGGPPADPNAAPSTTTAASPAATPTSPGPAEPSPTPSLDPDNEFWVEDDTWYRSPWYEGRGRIMIGFGCTEAPYYAPDPSCPDGQGFHHGVDVALPCGTELRSGVAGTVVDPGSRGRLGGAYGSTGFRLRDPERGLDVVLGHAETVLVTPGQEVRPGQRIGTVGDRGAPDGCHLHLEVRPAAGSVADAVDPREVLQLRE</sequence>
<name>A0A6A9UUI2_9ACTN</name>
<dbReference type="CDD" id="cd12797">
    <property type="entry name" value="M23_peptidase"/>
    <property type="match status" value="1"/>
</dbReference>
<keyword evidence="2" id="KW-0732">Signal</keyword>
<dbReference type="InterPro" id="IPR016047">
    <property type="entry name" value="M23ase_b-sheet_dom"/>
</dbReference>
<feature type="domain" description="M23ase beta-sheet core" evidence="3">
    <location>
        <begin position="107"/>
        <end position="202"/>
    </location>
</feature>
<dbReference type="Proteomes" id="UP000435304">
    <property type="component" value="Unassembled WGS sequence"/>
</dbReference>
<dbReference type="InterPro" id="IPR011055">
    <property type="entry name" value="Dup_hybrid_motif"/>
</dbReference>
<dbReference type="GO" id="GO:0004222">
    <property type="term" value="F:metalloendopeptidase activity"/>
    <property type="evidence" value="ECO:0007669"/>
    <property type="project" value="TreeGrafter"/>
</dbReference>
<comment type="caution">
    <text evidence="4">The sequence shown here is derived from an EMBL/GenBank/DDBJ whole genome shotgun (WGS) entry which is preliminary data.</text>
</comment>
<dbReference type="AlphaFoldDB" id="A0A6A9UUI2"/>
<evidence type="ECO:0000313" key="4">
    <source>
        <dbReference type="EMBL" id="MVA76341.1"/>
    </source>
</evidence>
<feature type="chain" id="PRO_5039649484" evidence="2">
    <location>
        <begin position="27"/>
        <end position="219"/>
    </location>
</feature>
<dbReference type="EMBL" id="WPCU01000005">
    <property type="protein sequence ID" value="MVA76341.1"/>
    <property type="molecule type" value="Genomic_DNA"/>
</dbReference>
<evidence type="ECO:0000256" key="2">
    <source>
        <dbReference type="SAM" id="SignalP"/>
    </source>
</evidence>
<protein>
    <submittedName>
        <fullName evidence="4">Peptidoglycan DD-metalloendopeptidase family protein</fullName>
    </submittedName>
</protein>
<dbReference type="Pfam" id="PF01551">
    <property type="entry name" value="Peptidase_M23"/>
    <property type="match status" value="1"/>
</dbReference>
<keyword evidence="5" id="KW-1185">Reference proteome</keyword>
<dbReference type="PANTHER" id="PTHR21666">
    <property type="entry name" value="PEPTIDASE-RELATED"/>
    <property type="match status" value="1"/>
</dbReference>
<dbReference type="Gene3D" id="2.70.70.10">
    <property type="entry name" value="Glucose Permease (Domain IIA)"/>
    <property type="match status" value="1"/>
</dbReference>
<feature type="compositionally biased region" description="Pro residues" evidence="1">
    <location>
        <begin position="46"/>
        <end position="57"/>
    </location>
</feature>
<reference evidence="4 5" key="1">
    <citation type="submission" date="2019-12" db="EMBL/GenBank/DDBJ databases">
        <title>Auraticoccus cholistani sp. nov., an actinomycete isolated from soil of Cholistan desert.</title>
        <authorList>
            <person name="Cheema M.T."/>
        </authorList>
    </citation>
    <scope>NUCLEOTIDE SEQUENCE [LARGE SCALE GENOMIC DNA]</scope>
    <source>
        <strain evidence="4 5">F435</strain>
    </source>
</reference>
<evidence type="ECO:0000256" key="1">
    <source>
        <dbReference type="SAM" id="MobiDB-lite"/>
    </source>
</evidence>
<dbReference type="PANTHER" id="PTHR21666:SF270">
    <property type="entry name" value="MUREIN HYDROLASE ACTIVATOR ENVC"/>
    <property type="match status" value="1"/>
</dbReference>
<evidence type="ECO:0000259" key="3">
    <source>
        <dbReference type="Pfam" id="PF01551"/>
    </source>
</evidence>
<evidence type="ECO:0000313" key="5">
    <source>
        <dbReference type="Proteomes" id="UP000435304"/>
    </source>
</evidence>
<feature type="signal peptide" evidence="2">
    <location>
        <begin position="1"/>
        <end position="26"/>
    </location>
</feature>
<gene>
    <name evidence="4" type="ORF">GC722_09940</name>
</gene>
<feature type="region of interest" description="Disordered" evidence="1">
    <location>
        <begin position="22"/>
        <end position="62"/>
    </location>
</feature>